<reference evidence="4" key="1">
    <citation type="submission" date="2020-03" db="EMBL/GenBank/DDBJ databases">
        <title>Genome of Pelagibius litoralis DSM 21314T.</title>
        <authorList>
            <person name="Wang G."/>
        </authorList>
    </citation>
    <scope>NUCLEOTIDE SEQUENCE</scope>
    <source>
        <strain evidence="4">DSM 21314</strain>
    </source>
</reference>
<dbReference type="Gene3D" id="3.40.50.300">
    <property type="entry name" value="P-loop containing nucleotide triphosphate hydrolases"/>
    <property type="match status" value="1"/>
</dbReference>
<evidence type="ECO:0000313" key="4">
    <source>
        <dbReference type="EMBL" id="NIA68821.1"/>
    </source>
</evidence>
<dbReference type="GO" id="GO:0005524">
    <property type="term" value="F:ATP binding"/>
    <property type="evidence" value="ECO:0007669"/>
    <property type="project" value="UniProtKB-KW"/>
</dbReference>
<dbReference type="AlphaFoldDB" id="A0A967C260"/>
<dbReference type="PANTHER" id="PTHR43790:SF8">
    <property type="entry name" value="SUGAR ABC TRANSPORTER ATP-BINDING PROTEIN"/>
    <property type="match status" value="1"/>
</dbReference>
<dbReference type="SUPFAM" id="SSF52540">
    <property type="entry name" value="P-loop containing nucleoside triphosphate hydrolases"/>
    <property type="match status" value="1"/>
</dbReference>
<keyword evidence="2 4" id="KW-0067">ATP-binding</keyword>
<organism evidence="4 5">
    <name type="scientific">Pelagibius litoralis</name>
    <dbReference type="NCBI Taxonomy" id="374515"/>
    <lineage>
        <taxon>Bacteria</taxon>
        <taxon>Pseudomonadati</taxon>
        <taxon>Pseudomonadota</taxon>
        <taxon>Alphaproteobacteria</taxon>
        <taxon>Rhodospirillales</taxon>
        <taxon>Rhodovibrionaceae</taxon>
        <taxon>Pelagibius</taxon>
    </lineage>
</organism>
<protein>
    <submittedName>
        <fullName evidence="4">Sugar ABC transporter ATP-binding protein</fullName>
    </submittedName>
</protein>
<dbReference type="EMBL" id="JAAQPH010000006">
    <property type="protein sequence ID" value="NIA68821.1"/>
    <property type="molecule type" value="Genomic_DNA"/>
</dbReference>
<proteinExistence type="predicted"/>
<dbReference type="RefSeq" id="WP_167223821.1">
    <property type="nucleotide sequence ID" value="NZ_JAAQPH010000006.1"/>
</dbReference>
<name>A0A967C260_9PROT</name>
<dbReference type="InterPro" id="IPR003439">
    <property type="entry name" value="ABC_transporter-like_ATP-bd"/>
</dbReference>
<dbReference type="GO" id="GO:0016887">
    <property type="term" value="F:ATP hydrolysis activity"/>
    <property type="evidence" value="ECO:0007669"/>
    <property type="project" value="InterPro"/>
</dbReference>
<evidence type="ECO:0000256" key="1">
    <source>
        <dbReference type="ARBA" id="ARBA00022741"/>
    </source>
</evidence>
<comment type="caution">
    <text evidence="4">The sequence shown here is derived from an EMBL/GenBank/DDBJ whole genome shotgun (WGS) entry which is preliminary data.</text>
</comment>
<accession>A0A967C260</accession>
<gene>
    <name evidence="4" type="ORF">HBA54_09480</name>
</gene>
<dbReference type="PROSITE" id="PS50893">
    <property type="entry name" value="ABC_TRANSPORTER_2"/>
    <property type="match status" value="1"/>
</dbReference>
<keyword evidence="5" id="KW-1185">Reference proteome</keyword>
<dbReference type="InterPro" id="IPR027417">
    <property type="entry name" value="P-loop_NTPase"/>
</dbReference>
<dbReference type="InterPro" id="IPR003593">
    <property type="entry name" value="AAA+_ATPase"/>
</dbReference>
<sequence length="260" mass="29048">MTASESLLSLRRITKGFGKIPVLHEIDLDIGSNEIVALVGDNGAGKSTLIKVITGVHSPSSGEVWFKGERRNEHSVKRSREIGIETVYQERALADQQALWRNMFAGRELTNRFGFIDVAKQKAETERLLRRQMGFTSKAITIDSEVRGLSGGEKQGVAIGRALYFDADLIILDEPTMGLSLKETTRVLDFVKDIRRQGKSAIFIDHNIFHVYDVCDRFVILDRGRIAGDFRKEELSQPELVRKMLLLATTGSLDEEGAQA</sequence>
<feature type="domain" description="ABC transporter" evidence="3">
    <location>
        <begin position="8"/>
        <end position="248"/>
    </location>
</feature>
<dbReference type="Pfam" id="PF00005">
    <property type="entry name" value="ABC_tran"/>
    <property type="match status" value="1"/>
</dbReference>
<dbReference type="Proteomes" id="UP000761264">
    <property type="component" value="Unassembled WGS sequence"/>
</dbReference>
<evidence type="ECO:0000259" key="3">
    <source>
        <dbReference type="PROSITE" id="PS50893"/>
    </source>
</evidence>
<evidence type="ECO:0000313" key="5">
    <source>
        <dbReference type="Proteomes" id="UP000761264"/>
    </source>
</evidence>
<dbReference type="SMART" id="SM00382">
    <property type="entry name" value="AAA"/>
    <property type="match status" value="1"/>
</dbReference>
<dbReference type="InterPro" id="IPR050107">
    <property type="entry name" value="ABC_carbohydrate_import_ATPase"/>
</dbReference>
<keyword evidence="1" id="KW-0547">Nucleotide-binding</keyword>
<evidence type="ECO:0000256" key="2">
    <source>
        <dbReference type="ARBA" id="ARBA00022840"/>
    </source>
</evidence>
<dbReference type="CDD" id="cd03216">
    <property type="entry name" value="ABC_Carb_Monos_I"/>
    <property type="match status" value="1"/>
</dbReference>
<dbReference type="PANTHER" id="PTHR43790">
    <property type="entry name" value="CARBOHYDRATE TRANSPORT ATP-BINDING PROTEIN MG119-RELATED"/>
    <property type="match status" value="1"/>
</dbReference>